<evidence type="ECO:0000256" key="8">
    <source>
        <dbReference type="SAM" id="Phobius"/>
    </source>
</evidence>
<dbReference type="PANTHER" id="PTHR35893">
    <property type="entry name" value="INNER MEMBRANE PROTEIN-RELATED"/>
    <property type="match status" value="1"/>
</dbReference>
<gene>
    <name evidence="11" type="ORF">MFUM_0109</name>
</gene>
<dbReference type="InterPro" id="IPR043604">
    <property type="entry name" value="DUF883_N"/>
</dbReference>
<dbReference type="InterPro" id="IPR043605">
    <property type="entry name" value="DUF883_C"/>
</dbReference>
<dbReference type="Pfam" id="PF05957">
    <property type="entry name" value="DUF883"/>
    <property type="match status" value="1"/>
</dbReference>
<feature type="transmembrane region" description="Helical" evidence="8">
    <location>
        <begin position="82"/>
        <end position="100"/>
    </location>
</feature>
<evidence type="ECO:0008006" key="13">
    <source>
        <dbReference type="Google" id="ProtNLM"/>
    </source>
</evidence>
<evidence type="ECO:0000313" key="12">
    <source>
        <dbReference type="Proteomes" id="UP001161497"/>
    </source>
</evidence>
<keyword evidence="4" id="KW-0997">Cell inner membrane</keyword>
<sequence>MMNEFVTREKLVNDIKAVLHDADILLKTTAGDIGEKTKDAIDRLNTKLNSLRDYLSNSEDWLVDKAKERAKNTDEIIRKNPYQSIGISLLVGIAIGIILGRK</sequence>
<evidence type="ECO:0000259" key="10">
    <source>
        <dbReference type="Pfam" id="PF19029"/>
    </source>
</evidence>
<evidence type="ECO:0000259" key="9">
    <source>
        <dbReference type="Pfam" id="PF05957"/>
    </source>
</evidence>
<dbReference type="Proteomes" id="UP001161497">
    <property type="component" value="Chromosome"/>
</dbReference>
<dbReference type="InterPro" id="IPR010279">
    <property type="entry name" value="YqjD/ElaB"/>
</dbReference>
<name>A0ABN8XBG0_9BACT</name>
<evidence type="ECO:0000256" key="2">
    <source>
        <dbReference type="ARBA" id="ARBA00010423"/>
    </source>
</evidence>
<evidence type="ECO:0000256" key="5">
    <source>
        <dbReference type="ARBA" id="ARBA00022692"/>
    </source>
</evidence>
<keyword evidence="5 8" id="KW-0812">Transmembrane</keyword>
<feature type="domain" description="DUF883" evidence="10">
    <location>
        <begin position="73"/>
        <end position="102"/>
    </location>
</feature>
<evidence type="ECO:0000256" key="6">
    <source>
        <dbReference type="ARBA" id="ARBA00022989"/>
    </source>
</evidence>
<organism evidence="11 12">
    <name type="scientific">Candidatus Methylacidiphilum fumarolicum</name>
    <dbReference type="NCBI Taxonomy" id="591154"/>
    <lineage>
        <taxon>Bacteria</taxon>
        <taxon>Pseudomonadati</taxon>
        <taxon>Verrucomicrobiota</taxon>
        <taxon>Methylacidiphilae</taxon>
        <taxon>Methylacidiphilales</taxon>
        <taxon>Methylacidiphilaceae</taxon>
        <taxon>Methylacidiphilum (ex Ratnadevi et al. 2023)</taxon>
    </lineage>
</organism>
<comment type="subcellular location">
    <subcellularLocation>
        <location evidence="1">Cell inner membrane</location>
        <topology evidence="1">Single-pass membrane protein</topology>
    </subcellularLocation>
</comment>
<dbReference type="PANTHER" id="PTHR35893:SF3">
    <property type="entry name" value="INNER MEMBRANE PROTEIN"/>
    <property type="match status" value="1"/>
</dbReference>
<evidence type="ECO:0000256" key="3">
    <source>
        <dbReference type="ARBA" id="ARBA00022475"/>
    </source>
</evidence>
<dbReference type="RefSeq" id="WP_045086430.1">
    <property type="nucleotide sequence ID" value="NZ_JAHXRZ010000003.1"/>
</dbReference>
<keyword evidence="7 8" id="KW-0472">Membrane</keyword>
<protein>
    <recommendedName>
        <fullName evidence="13">DUF883 domain-containing protein</fullName>
    </recommendedName>
</protein>
<proteinExistence type="inferred from homology"/>
<keyword evidence="12" id="KW-1185">Reference proteome</keyword>
<evidence type="ECO:0000256" key="4">
    <source>
        <dbReference type="ARBA" id="ARBA00022519"/>
    </source>
</evidence>
<dbReference type="EMBL" id="OX458932">
    <property type="protein sequence ID" value="CAI9084517.1"/>
    <property type="molecule type" value="Genomic_DNA"/>
</dbReference>
<feature type="domain" description="DUF883" evidence="9">
    <location>
        <begin position="9"/>
        <end position="57"/>
    </location>
</feature>
<reference evidence="11" key="1">
    <citation type="submission" date="2023-03" db="EMBL/GenBank/DDBJ databases">
        <authorList>
            <person name="Cremers G."/>
            <person name="Picone N."/>
        </authorList>
    </citation>
    <scope>NUCLEOTIDE SEQUENCE</scope>
    <source>
        <strain evidence="11">Sample_alias</strain>
    </source>
</reference>
<evidence type="ECO:0000256" key="7">
    <source>
        <dbReference type="ARBA" id="ARBA00023136"/>
    </source>
</evidence>
<keyword evidence="6 8" id="KW-1133">Transmembrane helix</keyword>
<accession>A0ABN8XBG0</accession>
<evidence type="ECO:0000256" key="1">
    <source>
        <dbReference type="ARBA" id="ARBA00004377"/>
    </source>
</evidence>
<keyword evidence="3" id="KW-1003">Cell membrane</keyword>
<comment type="similarity">
    <text evidence="2">Belongs to the ElaB/YgaM/YqjD family.</text>
</comment>
<evidence type="ECO:0000313" key="11">
    <source>
        <dbReference type="EMBL" id="CAI9084517.1"/>
    </source>
</evidence>
<dbReference type="Pfam" id="PF19029">
    <property type="entry name" value="DUF883_C"/>
    <property type="match status" value="1"/>
</dbReference>